<keyword evidence="7" id="KW-0472">Membrane</keyword>
<dbReference type="GO" id="GO:0016757">
    <property type="term" value="F:glycosyltransferase activity"/>
    <property type="evidence" value="ECO:0007669"/>
    <property type="project" value="UniProtKB-UniRule"/>
</dbReference>
<proteinExistence type="inferred from homology"/>
<dbReference type="PANTHER" id="PTHR21461">
    <property type="entry name" value="GLYCOSYLTRANSFERASE FAMILY 92 PROTEIN"/>
    <property type="match status" value="1"/>
</dbReference>
<comment type="caution">
    <text evidence="9">The sequence shown here is derived from an EMBL/GenBank/DDBJ whole genome shotgun (WGS) entry which is preliminary data.</text>
</comment>
<dbReference type="Pfam" id="PF01697">
    <property type="entry name" value="Glyco_transf_92"/>
    <property type="match status" value="1"/>
</dbReference>
<evidence type="ECO:0000256" key="1">
    <source>
        <dbReference type="ARBA" id="ARBA00004167"/>
    </source>
</evidence>
<reference evidence="9 10" key="1">
    <citation type="submission" date="2019-10" db="EMBL/GenBank/DDBJ databases">
        <title>Assembly and Annotation for the nematode Trichostrongylus colubriformis.</title>
        <authorList>
            <person name="Martin J."/>
        </authorList>
    </citation>
    <scope>NUCLEOTIDE SEQUENCE [LARGE SCALE GENOMIC DNA]</scope>
    <source>
        <strain evidence="9">G859</strain>
        <tissue evidence="9">Whole worm</tissue>
    </source>
</reference>
<dbReference type="GO" id="GO:0016020">
    <property type="term" value="C:membrane"/>
    <property type="evidence" value="ECO:0007669"/>
    <property type="project" value="UniProtKB-SubCell"/>
</dbReference>
<dbReference type="EMBL" id="WIXE01015061">
    <property type="protein sequence ID" value="KAK5973784.1"/>
    <property type="molecule type" value="Genomic_DNA"/>
</dbReference>
<dbReference type="GO" id="GO:0005737">
    <property type="term" value="C:cytoplasm"/>
    <property type="evidence" value="ECO:0007669"/>
    <property type="project" value="TreeGrafter"/>
</dbReference>
<dbReference type="InterPro" id="IPR008166">
    <property type="entry name" value="Glyco_transf_92"/>
</dbReference>
<evidence type="ECO:0000256" key="5">
    <source>
        <dbReference type="ARBA" id="ARBA00022692"/>
    </source>
</evidence>
<evidence type="ECO:0000313" key="9">
    <source>
        <dbReference type="EMBL" id="KAK5973784.1"/>
    </source>
</evidence>
<protein>
    <recommendedName>
        <fullName evidence="8">Glycosyltransferase family 92 protein</fullName>
        <ecNumber evidence="8">2.4.1.-</ecNumber>
    </recommendedName>
</protein>
<keyword evidence="3 8" id="KW-0328">Glycosyltransferase</keyword>
<gene>
    <name evidence="9" type="ORF">GCK32_001040</name>
</gene>
<dbReference type="PANTHER" id="PTHR21461:SF2">
    <property type="entry name" value="GLYCOSYLTRANSFERASE FAMILY 92 PROTEIN"/>
    <property type="match status" value="1"/>
</dbReference>
<dbReference type="AlphaFoldDB" id="A0AAN8IGE5"/>
<keyword evidence="4 8" id="KW-0808">Transferase</keyword>
<keyword evidence="10" id="KW-1185">Reference proteome</keyword>
<comment type="similarity">
    <text evidence="2 8">Belongs to the glycosyltransferase 92 family.</text>
</comment>
<evidence type="ECO:0000256" key="6">
    <source>
        <dbReference type="ARBA" id="ARBA00022989"/>
    </source>
</evidence>
<dbReference type="Proteomes" id="UP001331761">
    <property type="component" value="Unassembled WGS sequence"/>
</dbReference>
<keyword evidence="6" id="KW-1133">Transmembrane helix</keyword>
<evidence type="ECO:0000256" key="7">
    <source>
        <dbReference type="ARBA" id="ARBA00023136"/>
    </source>
</evidence>
<organism evidence="9 10">
    <name type="scientific">Trichostrongylus colubriformis</name>
    <name type="common">Black scour worm</name>
    <dbReference type="NCBI Taxonomy" id="6319"/>
    <lineage>
        <taxon>Eukaryota</taxon>
        <taxon>Metazoa</taxon>
        <taxon>Ecdysozoa</taxon>
        <taxon>Nematoda</taxon>
        <taxon>Chromadorea</taxon>
        <taxon>Rhabditida</taxon>
        <taxon>Rhabditina</taxon>
        <taxon>Rhabditomorpha</taxon>
        <taxon>Strongyloidea</taxon>
        <taxon>Trichostrongylidae</taxon>
        <taxon>Trichostrongylus</taxon>
    </lineage>
</organism>
<evidence type="ECO:0000256" key="2">
    <source>
        <dbReference type="ARBA" id="ARBA00007647"/>
    </source>
</evidence>
<accession>A0AAN8IGE5</accession>
<comment type="subcellular location">
    <subcellularLocation>
        <location evidence="1">Membrane</location>
        <topology evidence="1">Single-pass membrane protein</topology>
    </subcellularLocation>
</comment>
<evidence type="ECO:0000256" key="8">
    <source>
        <dbReference type="RuleBase" id="RU366017"/>
    </source>
</evidence>
<evidence type="ECO:0000313" key="10">
    <source>
        <dbReference type="Proteomes" id="UP001331761"/>
    </source>
</evidence>
<keyword evidence="5" id="KW-0812">Transmembrane</keyword>
<evidence type="ECO:0000256" key="4">
    <source>
        <dbReference type="ARBA" id="ARBA00022679"/>
    </source>
</evidence>
<evidence type="ECO:0000256" key="3">
    <source>
        <dbReference type="ARBA" id="ARBA00022676"/>
    </source>
</evidence>
<dbReference type="EC" id="2.4.1.-" evidence="8"/>
<sequence>MKCGYAKMDDGNPRMNISLLAAYEYPYQINVMMSSSGKYGDTVYCRYFDEFRNEIGTAFEAVVFPQFNAHCVLRNGTAFMSLSDAPTGVYQYPVPIIDRTHSEHDHFFSVCVAPIYGREPKWLHLAELFEHYKLQGASHFYVYTKYIDEYSRLLLDDYIRTGEAEVIALHDPFQRADDSWQFVQLQDCLLRARHHSRWIAYTDLDERLIMTEYNGTIENYLRNISDPRIGEIQFRQRWILKNESLPMRYKGDKQVGKWMPTQRYRNTSHVGPPGHTARCIIAPEKVLVVGVHQVQEFFDDNFRHRLNPEEGVVRHYRDINSGEWWKLWLPMVENMGNFSLTDYPKLYNDPLVKNVKDRIRSVYGGGTKSMTKG</sequence>
<name>A0AAN8IGE5_TRICO</name>